<feature type="compositionally biased region" description="Polar residues" evidence="1">
    <location>
        <begin position="296"/>
        <end position="305"/>
    </location>
</feature>
<feature type="region of interest" description="Disordered" evidence="1">
    <location>
        <begin position="1211"/>
        <end position="1371"/>
    </location>
</feature>
<proteinExistence type="predicted"/>
<feature type="region of interest" description="Disordered" evidence="1">
    <location>
        <begin position="224"/>
        <end position="271"/>
    </location>
</feature>
<feature type="compositionally biased region" description="Polar residues" evidence="1">
    <location>
        <begin position="39"/>
        <end position="59"/>
    </location>
</feature>
<dbReference type="KEGG" id="phet:94292747"/>
<evidence type="ECO:0000256" key="1">
    <source>
        <dbReference type="SAM" id="MobiDB-lite"/>
    </source>
</evidence>
<feature type="compositionally biased region" description="Polar residues" evidence="1">
    <location>
        <begin position="1873"/>
        <end position="1896"/>
    </location>
</feature>
<feature type="region of interest" description="Disordered" evidence="1">
    <location>
        <begin position="296"/>
        <end position="363"/>
    </location>
</feature>
<feature type="compositionally biased region" description="Polar residues" evidence="1">
    <location>
        <begin position="1434"/>
        <end position="1445"/>
    </location>
</feature>
<evidence type="ECO:0000313" key="2">
    <source>
        <dbReference type="EMBL" id="KAG5509411.1"/>
    </source>
</evidence>
<keyword evidence="3" id="KW-1185">Reference proteome</keyword>
<feature type="compositionally biased region" description="Polar residues" evidence="1">
    <location>
        <begin position="1241"/>
        <end position="1253"/>
    </location>
</feature>
<feature type="compositionally biased region" description="Polar residues" evidence="1">
    <location>
        <begin position="1116"/>
        <end position="1126"/>
    </location>
</feature>
<feature type="region of interest" description="Disordered" evidence="1">
    <location>
        <begin position="28"/>
        <end position="90"/>
    </location>
</feature>
<feature type="compositionally biased region" description="Polar residues" evidence="1">
    <location>
        <begin position="1604"/>
        <end position="1616"/>
    </location>
</feature>
<evidence type="ECO:0000313" key="3">
    <source>
        <dbReference type="Proteomes" id="UP000674318"/>
    </source>
</evidence>
<sequence>MSQRITPLTRNQLLELEALMHNLLSSVTQHHAQPPTTPGSPSEQSWPINAPSSPTSLSFSKRGGGGGGGVDVSKCSNLPSGSPASDGGLSSSVPAGCGTLHGEKASLWPKVASPGQDDDPSSYFADGSVHHSPCCLNGPQHGSAATALTDHPVLHGTFIDVFTDPWTAVTWRLYDKIEYIVWWSYRPPSCTQCGMQDAWMPSGDVEFQCAFCLTGAGTTRSNAVVEEVSSAKQDQSGMEDSGDDDDDDAGGLAGVGGRARLGKQSGSGSEGGGGPIDAYIFFYEWLQRIPVVKPAGSTSMDSAACTSKRPDGAAGRAIHHPPTSSLTTGTCPHAGVPLSSTGRSGRAERHGGVATSSAASTTEMSGTITNSSSVLLPSGESLPMVLRAAYDMSTLLITPGLPRGTAPALRAAALYLSLLLHRFVSLFPLFCLAGRSSTSATIAEATAAGDNHRYGVHEAVTTTELHHTDLELQWVDVELISVLLGVASPSFFESTEVSLQHLQNVFTVAAAYRVPSVLWHPGRVPGRVETMKALKDKMVPLCPLPFTASGVSGLCPEHTAMIVALELARRVDAQPIAVSSTSPAAAAQNAQRIGLWLDALGLYPTRRAYRDAHSYHQCVMAAEARQDSSGSTTNADAAERHHRILASWEKTLTELAGTKDEELLAAAERHASRHDEGVDTTNPMLLTTPTSPFYKRFEWILTSPCANALLHVFAVVFRVTPMELADMALRSGIYQGSTSGFITTLRTAMLRGAYDVMPLARRLSPLTSSWMCTYMALHSGDRLPLLTALRQLNDVRNTTGDRQAALTRLLQRVLRKHHASQLYQLNFVLRVTDEVEKHFNGVYFLSSVLWREGLATFTCLRSGRKTITLNRYTNRLSLCYMNSKEKLVDQLGMHMLSPVLAAVETEATRLVMETALCINTASVRGAWGHVVRCFEKCARVRRRMRVPMLASRLDALASIRENSSTVARQLHHMPCFLSSVSGQLVRMGPTLVGWRDTETLLAAAPPLDAQQLRCHLQWNYLSLPHVSLLAGLPENRVVSLYASLVGLLELIHLRLSESATVASANGFAGAPSNWVEELLYVEPEEQPMPAEPGAPYQDTGRAADSGWMPPLYRNSRPGTPQQSLSPKSKFGAVSASTNAAVAAAASPSTVASFQGCSASGGGRRHNNGRPPGGSPPLAWQPYTLTPPSVAPLCSPTVRPIASTSTFVFAHNAASTPPTHRVRTPTLTGTPSSRRGGGEVGSLTTAAVQQQPSRNNKKNTGGGGCRPRDACAASAPPLPDLKLAESTADVAKHNSNLSSGARSQRQSRKGPWRRRSGQGEDDNGVCSDGEVGNDDTDEEDLDLRKSRDKEFDDQQQERPRQKGSTEVNEERQRCDDVMRLLRQAVPPYWDVLLGTATDLAVSFLSSSSADNAGGEDEDEDEDESVAQSDRRGKGASSQKRCSQRTGPATALQPTRRGKSGLANTAKGPGAAESTSEALVTHKQFNLFDADECRRRLRRLYHFINIYERRRIVLLQLAAEGKQLPRVSPLAGAAPPPKTRHVSPLIPTHAGATVAGADVSTAVRLSPSLRPSLFDSDIGSNAMQRSPPQRHQLASPHQSCKLKLSPSISPVRSLQSTCRSPRPQQQHRSPPEGLSARLQSGQKGAPSLIANGNPSKQRASKYTSGDVRGSGGAGLDALTATTDDDMKDTFALPPSEVSWRGSVAKPSNSLQELGPLSGRTSAFRVERVADGGEHAPGVSSPLRHKSEKISTVGEKVKRESSATSDSEFEGAHNSNGHRGGPPSSASSEDEQQLDVTHMSVVSRRKRLRDSSDHESEDDDGDMNEGRRCAGDNDRENTNELSRAEQLHRRKAKKTGRRRRRQEQSVRQNVQRKQESSLSPPCSYEPGNNANRSPDTDTGTGKGWRGSDETTPLRNGSPEAPPRSSRIEVERVMDGSLATPPATVPSI</sequence>
<feature type="compositionally biased region" description="Polar residues" evidence="1">
    <location>
        <begin position="1576"/>
        <end position="1587"/>
    </location>
</feature>
<feature type="compositionally biased region" description="Basic residues" evidence="1">
    <location>
        <begin position="1304"/>
        <end position="1315"/>
    </location>
</feature>
<feature type="region of interest" description="Disordered" evidence="1">
    <location>
        <begin position="1152"/>
        <end position="1182"/>
    </location>
</feature>
<dbReference type="EMBL" id="JAFJZO010000014">
    <property type="protein sequence ID" value="KAG5509411.1"/>
    <property type="molecule type" value="Genomic_DNA"/>
</dbReference>
<feature type="compositionally biased region" description="Low complexity" evidence="1">
    <location>
        <begin position="1617"/>
        <end position="1626"/>
    </location>
</feature>
<feature type="compositionally biased region" description="Polar residues" evidence="1">
    <location>
        <begin position="1648"/>
        <end position="1661"/>
    </location>
</feature>
<dbReference type="OrthoDB" id="267223at2759"/>
<feature type="compositionally biased region" description="Acidic residues" evidence="1">
    <location>
        <begin position="240"/>
        <end position="249"/>
    </location>
</feature>
<feature type="region of interest" description="Disordered" evidence="1">
    <location>
        <begin position="1406"/>
        <end position="1475"/>
    </location>
</feature>
<feature type="compositionally biased region" description="Acidic residues" evidence="1">
    <location>
        <begin position="1412"/>
        <end position="1423"/>
    </location>
</feature>
<organism evidence="2 3">
    <name type="scientific">Porcisia hertigi</name>
    <dbReference type="NCBI Taxonomy" id="2761500"/>
    <lineage>
        <taxon>Eukaryota</taxon>
        <taxon>Discoba</taxon>
        <taxon>Euglenozoa</taxon>
        <taxon>Kinetoplastea</taxon>
        <taxon>Metakinetoplastina</taxon>
        <taxon>Trypanosomatida</taxon>
        <taxon>Trypanosomatidae</taxon>
        <taxon>Leishmaniinae</taxon>
        <taxon>Porcisia</taxon>
    </lineage>
</organism>
<reference evidence="2 3" key="1">
    <citation type="submission" date="2021-02" db="EMBL/GenBank/DDBJ databases">
        <title>Porcisia hertigi Genome sequencing and assembly.</title>
        <authorList>
            <person name="Almutairi H."/>
            <person name="Gatherer D."/>
        </authorList>
    </citation>
    <scope>NUCLEOTIDE SEQUENCE [LARGE SCALE GENOMIC DNA]</scope>
    <source>
        <strain evidence="2 3">C119</strain>
    </source>
</reference>
<dbReference type="Proteomes" id="UP000674318">
    <property type="component" value="Unassembled WGS sequence"/>
</dbReference>
<dbReference type="GeneID" id="94292747"/>
<gene>
    <name evidence="2" type="ORF">JKF63_06721</name>
</gene>
<dbReference type="RefSeq" id="XP_067758563.1">
    <property type="nucleotide sequence ID" value="XM_067902670.1"/>
</dbReference>
<feature type="compositionally biased region" description="Acidic residues" evidence="1">
    <location>
        <begin position="1330"/>
        <end position="1340"/>
    </location>
</feature>
<feature type="compositionally biased region" description="Basic and acidic residues" evidence="1">
    <location>
        <begin position="1722"/>
        <end position="1731"/>
    </location>
</feature>
<feature type="compositionally biased region" description="Polar residues" evidence="1">
    <location>
        <begin position="1292"/>
        <end position="1303"/>
    </location>
</feature>
<feature type="region of interest" description="Disordered" evidence="1">
    <location>
        <begin position="1086"/>
        <end position="1130"/>
    </location>
</feature>
<feature type="compositionally biased region" description="Basic residues" evidence="1">
    <location>
        <begin position="1845"/>
        <end position="1858"/>
    </location>
</feature>
<accession>A0A836IWX1</accession>
<protein>
    <submittedName>
        <fullName evidence="2">Uncharacterized protein</fullName>
    </submittedName>
</protein>
<name>A0A836IWX1_9TRYP</name>
<feature type="compositionally biased region" description="Basic and acidic residues" evidence="1">
    <location>
        <begin position="1821"/>
        <end position="1844"/>
    </location>
</feature>
<feature type="region of interest" description="Disordered" evidence="1">
    <location>
        <begin position="1571"/>
        <end position="1678"/>
    </location>
</feature>
<feature type="compositionally biased region" description="Basic and acidic residues" evidence="1">
    <location>
        <begin position="1341"/>
        <end position="1359"/>
    </location>
</feature>
<feature type="region of interest" description="Disordered" evidence="1">
    <location>
        <begin position="1696"/>
        <end position="1944"/>
    </location>
</feature>
<comment type="caution">
    <text evidence="2">The sequence shown here is derived from an EMBL/GenBank/DDBJ whole genome shotgun (WGS) entry which is preliminary data.</text>
</comment>
<feature type="compositionally biased region" description="Polar residues" evidence="1">
    <location>
        <begin position="74"/>
        <end position="90"/>
    </location>
</feature>